<feature type="coiled-coil region" evidence="1">
    <location>
        <begin position="144"/>
        <end position="178"/>
    </location>
</feature>
<dbReference type="AlphaFoldDB" id="A0A2M7W4E0"/>
<reference evidence="5" key="1">
    <citation type="submission" date="2017-09" db="EMBL/GenBank/DDBJ databases">
        <title>Depth-based differentiation of microbial function through sediment-hosted aquifers and enrichment of novel symbionts in the deep terrestrial subsurface.</title>
        <authorList>
            <person name="Probst A.J."/>
            <person name="Ladd B."/>
            <person name="Jarett J.K."/>
            <person name="Geller-Mcgrath D.E."/>
            <person name="Sieber C.M.K."/>
            <person name="Emerson J.B."/>
            <person name="Anantharaman K."/>
            <person name="Thomas B.C."/>
            <person name="Malmstrom R."/>
            <person name="Stieglmeier M."/>
            <person name="Klingl A."/>
            <person name="Woyke T."/>
            <person name="Ryan C.M."/>
            <person name="Banfield J.F."/>
        </authorList>
    </citation>
    <scope>NUCLEOTIDE SEQUENCE [LARGE SCALE GENOMIC DNA]</scope>
</reference>
<feature type="compositionally biased region" description="Low complexity" evidence="2">
    <location>
        <begin position="270"/>
        <end position="287"/>
    </location>
</feature>
<gene>
    <name evidence="4" type="ORF">COX60_01065</name>
</gene>
<keyword evidence="1" id="KW-0175">Coiled coil</keyword>
<dbReference type="EMBL" id="PFQF01000020">
    <property type="protein sequence ID" value="PJA20666.1"/>
    <property type="molecule type" value="Genomic_DNA"/>
</dbReference>
<evidence type="ECO:0000313" key="4">
    <source>
        <dbReference type="EMBL" id="PJA20666.1"/>
    </source>
</evidence>
<sequence length="294" mass="33781">MNNLSTQSSLNIADIRNGILITRDGKISKIIDTKPVNFALKSEDDKNALIGQFQSFLNSLSFPIQILVQSRKIDISPYLAYLKQKLDKTENQLMRMQINEYLAFIDKLTQLANIMDKKFYVVVSFTNIKYEMKGFFSNLFGDSHKDIKMTESEFEKNCKELEQRVNTVTQSLATMEIQSTILSTQKIIELYYGIYNPQESLEEHLIETDKIQAQVIQSEDKNNIQQAIVDNIKKEEQQKNIFNQPQTQQPEASSISNPESSNQEIKKETVQPPTTTQTPATNNETQTSNNRFET</sequence>
<evidence type="ECO:0000256" key="1">
    <source>
        <dbReference type="SAM" id="Coils"/>
    </source>
</evidence>
<organism evidence="4 5">
    <name type="scientific">Candidatus Berkelbacteria bacterium CG_4_10_14_0_2_um_filter_35_9_33_12</name>
    <dbReference type="NCBI Taxonomy" id="1974499"/>
    <lineage>
        <taxon>Bacteria</taxon>
        <taxon>Candidatus Berkelbacteria</taxon>
    </lineage>
</organism>
<feature type="region of interest" description="Disordered" evidence="2">
    <location>
        <begin position="242"/>
        <end position="294"/>
    </location>
</feature>
<proteinExistence type="predicted"/>
<evidence type="ECO:0000259" key="3">
    <source>
        <dbReference type="Pfam" id="PF26593"/>
    </source>
</evidence>
<dbReference type="Pfam" id="PF26593">
    <property type="entry name" value="TraC-like"/>
    <property type="match status" value="1"/>
</dbReference>
<comment type="caution">
    <text evidence="4">The sequence shown here is derived from an EMBL/GenBank/DDBJ whole genome shotgun (WGS) entry which is preliminary data.</text>
</comment>
<evidence type="ECO:0000313" key="5">
    <source>
        <dbReference type="Proteomes" id="UP000230137"/>
    </source>
</evidence>
<feature type="domain" description="TraC-like" evidence="3">
    <location>
        <begin position="22"/>
        <end position="189"/>
    </location>
</feature>
<name>A0A2M7W4E0_9BACT</name>
<accession>A0A2M7W4E0</accession>
<feature type="compositionally biased region" description="Polar residues" evidence="2">
    <location>
        <begin position="242"/>
        <end position="263"/>
    </location>
</feature>
<dbReference type="Proteomes" id="UP000230137">
    <property type="component" value="Unassembled WGS sequence"/>
</dbReference>
<evidence type="ECO:0000256" key="2">
    <source>
        <dbReference type="SAM" id="MobiDB-lite"/>
    </source>
</evidence>
<dbReference type="InterPro" id="IPR058596">
    <property type="entry name" value="TraC-like_dom"/>
</dbReference>
<protein>
    <recommendedName>
        <fullName evidence="3">TraC-like domain-containing protein</fullName>
    </recommendedName>
</protein>